<evidence type="ECO:0000256" key="1">
    <source>
        <dbReference type="SAM" id="Phobius"/>
    </source>
</evidence>
<keyword evidence="1" id="KW-0472">Membrane</keyword>
<gene>
    <name evidence="3" type="ORF">THSYN_12265</name>
</gene>
<feature type="transmembrane region" description="Helical" evidence="1">
    <location>
        <begin position="214"/>
        <end position="232"/>
    </location>
</feature>
<sequence length="240" mass="23916">MRHATNRLRALTVGLALTLASLAAQPAAAGAFDASASAILRLTGIAAPGGLGGLTITGSQGTNRHLTGGASGTADITFTDDPLGLGLGFDTSIGAATVGQGDASGATQADLSIALFNGSAATIRLSYALAYNLAVGAGLDGADADALAEAFFDLFIDGVVTAGPDTLSRTLTDDPFGTRAGAPLTDSAAFTIELLPDESARIDFTMNAYGESAAPLPPALLLVGLGLGLLGFQRSARRKH</sequence>
<name>A0A2K8U8C5_9GAMM</name>
<dbReference type="RefSeq" id="WP_100919422.1">
    <property type="nucleotide sequence ID" value="NZ_CP020370.1"/>
</dbReference>
<proteinExistence type="predicted"/>
<feature type="signal peptide" evidence="2">
    <location>
        <begin position="1"/>
        <end position="29"/>
    </location>
</feature>
<keyword evidence="2" id="KW-0732">Signal</keyword>
<dbReference type="EMBL" id="CP020370">
    <property type="protein sequence ID" value="AUB81659.1"/>
    <property type="molecule type" value="Genomic_DNA"/>
</dbReference>
<evidence type="ECO:0000313" key="4">
    <source>
        <dbReference type="Proteomes" id="UP000232638"/>
    </source>
</evidence>
<dbReference type="AlphaFoldDB" id="A0A2K8U8C5"/>
<keyword evidence="1" id="KW-0812">Transmembrane</keyword>
<evidence type="ECO:0000256" key="2">
    <source>
        <dbReference type="SAM" id="SignalP"/>
    </source>
</evidence>
<dbReference type="KEGG" id="tsy:THSYN_12265"/>
<accession>A0A2K8U8C5</accession>
<dbReference type="Proteomes" id="UP000232638">
    <property type="component" value="Chromosome"/>
</dbReference>
<keyword evidence="1" id="KW-1133">Transmembrane helix</keyword>
<evidence type="ECO:0000313" key="3">
    <source>
        <dbReference type="EMBL" id="AUB81659.1"/>
    </source>
</evidence>
<protein>
    <recommendedName>
        <fullName evidence="5">PEP-CTERM protein-sorting domain-containing protein</fullName>
    </recommendedName>
</protein>
<keyword evidence="4" id="KW-1185">Reference proteome</keyword>
<feature type="chain" id="PRO_5014849550" description="PEP-CTERM protein-sorting domain-containing protein" evidence="2">
    <location>
        <begin position="30"/>
        <end position="240"/>
    </location>
</feature>
<organism evidence="3 4">
    <name type="scientific">Candidatus Thiodictyon syntrophicum</name>
    <dbReference type="NCBI Taxonomy" id="1166950"/>
    <lineage>
        <taxon>Bacteria</taxon>
        <taxon>Pseudomonadati</taxon>
        <taxon>Pseudomonadota</taxon>
        <taxon>Gammaproteobacteria</taxon>
        <taxon>Chromatiales</taxon>
        <taxon>Chromatiaceae</taxon>
        <taxon>Thiodictyon</taxon>
    </lineage>
</organism>
<evidence type="ECO:0008006" key="5">
    <source>
        <dbReference type="Google" id="ProtNLM"/>
    </source>
</evidence>
<reference evidence="3 4" key="1">
    <citation type="submission" date="2017-03" db="EMBL/GenBank/DDBJ databases">
        <title>Complete genome sequence of Candidatus 'Thiodictyon syntrophicum' sp. nov. strain Cad16T, a photolithoautotroph purple sulfur bacterium isolated from an alpine meromictic lake.</title>
        <authorList>
            <person name="Luedin S.M."/>
            <person name="Pothier J.F."/>
            <person name="Danza F."/>
            <person name="Storelli N."/>
            <person name="Wittwer M."/>
            <person name="Tonolla M."/>
        </authorList>
    </citation>
    <scope>NUCLEOTIDE SEQUENCE [LARGE SCALE GENOMIC DNA]</scope>
    <source>
        <strain evidence="3 4">Cad16T</strain>
    </source>
</reference>